<reference evidence="2 3" key="1">
    <citation type="submission" date="2021-03" db="EMBL/GenBank/DDBJ databases">
        <title>Fibrella sp. HMF5405 genome sequencing and assembly.</title>
        <authorList>
            <person name="Kang H."/>
            <person name="Kim H."/>
            <person name="Bae S."/>
            <person name="Joh K."/>
        </authorList>
    </citation>
    <scope>NUCLEOTIDE SEQUENCE [LARGE SCALE GENOMIC DNA]</scope>
    <source>
        <strain evidence="2 3">HMF5405</strain>
    </source>
</reference>
<dbReference type="InterPro" id="IPR036397">
    <property type="entry name" value="RNaseH_sf"/>
</dbReference>
<keyword evidence="2" id="KW-0378">Hydrolase</keyword>
<dbReference type="InterPro" id="IPR012337">
    <property type="entry name" value="RNaseH-like_sf"/>
</dbReference>
<dbReference type="GO" id="GO:0004527">
    <property type="term" value="F:exonuclease activity"/>
    <property type="evidence" value="ECO:0007669"/>
    <property type="project" value="UniProtKB-KW"/>
</dbReference>
<evidence type="ECO:0000259" key="1">
    <source>
        <dbReference type="SMART" id="SM00479"/>
    </source>
</evidence>
<dbReference type="SUPFAM" id="SSF53098">
    <property type="entry name" value="Ribonuclease H-like"/>
    <property type="match status" value="1"/>
</dbReference>
<keyword evidence="2" id="KW-0540">Nuclease</keyword>
<dbReference type="Gene3D" id="3.30.420.10">
    <property type="entry name" value="Ribonuclease H-like superfamily/Ribonuclease H"/>
    <property type="match status" value="1"/>
</dbReference>
<dbReference type="EMBL" id="JAFMYW010000004">
    <property type="protein sequence ID" value="MBO0949920.1"/>
    <property type="molecule type" value="Genomic_DNA"/>
</dbReference>
<dbReference type="Pfam" id="PF00929">
    <property type="entry name" value="RNase_T"/>
    <property type="match status" value="1"/>
</dbReference>
<dbReference type="InterPro" id="IPR013520">
    <property type="entry name" value="Ribonucl_H"/>
</dbReference>
<gene>
    <name evidence="2" type="ORF">J2I46_15090</name>
</gene>
<dbReference type="CDD" id="cd06127">
    <property type="entry name" value="DEDDh"/>
    <property type="match status" value="1"/>
</dbReference>
<organism evidence="2 3">
    <name type="scientific">Fibrella forsythiae</name>
    <dbReference type="NCBI Taxonomy" id="2817061"/>
    <lineage>
        <taxon>Bacteria</taxon>
        <taxon>Pseudomonadati</taxon>
        <taxon>Bacteroidota</taxon>
        <taxon>Cytophagia</taxon>
        <taxon>Cytophagales</taxon>
        <taxon>Spirosomataceae</taxon>
        <taxon>Fibrella</taxon>
    </lineage>
</organism>
<dbReference type="RefSeq" id="WP_207329875.1">
    <property type="nucleotide sequence ID" value="NZ_JAFMYW010000004.1"/>
</dbReference>
<keyword evidence="2" id="KW-0269">Exonuclease</keyword>
<comment type="caution">
    <text evidence="2">The sequence shown here is derived from an EMBL/GenBank/DDBJ whole genome shotgun (WGS) entry which is preliminary data.</text>
</comment>
<dbReference type="SMART" id="SM00479">
    <property type="entry name" value="EXOIII"/>
    <property type="match status" value="1"/>
</dbReference>
<sequence>MTHPFLLKKPLAIFDLETTGINPAKDRIVEVCVAKALPGKDKAPGEVVVKTYRINPGIPIPIETSLIHGIYDDDVKDAPSFKSVAKTLAQFLDGCDLAGFNSNRFDIPLLVEEFLRANVDFDIKNRRMVDVQRIYHLMEPRNLTAAYRHFCGKELVGAHGAEADTLATFEVLGSIVENHAGRTIRDEQRKINFTIDNDMEVLDSIARTNNVDLAGRMVFNEKGEEIINFGKHAGKSVLDVLKTEPSFYDWIQKGDFSLDTKRRFTEIRLRMFTGALNGKK</sequence>
<dbReference type="PANTHER" id="PTHR30231">
    <property type="entry name" value="DNA POLYMERASE III SUBUNIT EPSILON"/>
    <property type="match status" value="1"/>
</dbReference>
<name>A0ABS3JIU1_9BACT</name>
<keyword evidence="3" id="KW-1185">Reference proteome</keyword>
<feature type="domain" description="Exonuclease" evidence="1">
    <location>
        <begin position="10"/>
        <end position="181"/>
    </location>
</feature>
<dbReference type="PANTHER" id="PTHR30231:SF41">
    <property type="entry name" value="DNA POLYMERASE III SUBUNIT EPSILON"/>
    <property type="match status" value="1"/>
</dbReference>
<accession>A0ABS3JIU1</accession>
<dbReference type="Proteomes" id="UP000664628">
    <property type="component" value="Unassembled WGS sequence"/>
</dbReference>
<evidence type="ECO:0000313" key="3">
    <source>
        <dbReference type="Proteomes" id="UP000664628"/>
    </source>
</evidence>
<evidence type="ECO:0000313" key="2">
    <source>
        <dbReference type="EMBL" id="MBO0949920.1"/>
    </source>
</evidence>
<protein>
    <submittedName>
        <fullName evidence="2">3'-5' exonuclease</fullName>
    </submittedName>
</protein>
<proteinExistence type="predicted"/>